<evidence type="ECO:0000313" key="8">
    <source>
        <dbReference type="EMBL" id="PNT03861.1"/>
    </source>
</evidence>
<evidence type="ECO:0000256" key="7">
    <source>
        <dbReference type="ARBA" id="ARBA00023326"/>
    </source>
</evidence>
<proteinExistence type="predicted"/>
<dbReference type="FunFam" id="3.20.20.80:FF:000560">
    <property type="entry name" value="Uncharacterized protein"/>
    <property type="match status" value="1"/>
</dbReference>
<evidence type="ECO:0000256" key="2">
    <source>
        <dbReference type="ARBA" id="ARBA00012729"/>
    </source>
</evidence>
<evidence type="ECO:0000256" key="5">
    <source>
        <dbReference type="ARBA" id="ARBA00023277"/>
    </source>
</evidence>
<keyword evidence="4" id="KW-0146">Chitin degradation</keyword>
<evidence type="ECO:0000256" key="4">
    <source>
        <dbReference type="ARBA" id="ARBA00023024"/>
    </source>
</evidence>
<keyword evidence="6" id="KW-0326">Glycosidase</keyword>
<gene>
    <name evidence="8" type="ORF">POPTR_014G093000</name>
</gene>
<dbReference type="InParanoid" id="B9I8S7"/>
<accession>B9I8S7</accession>
<dbReference type="GO" id="GO:0008843">
    <property type="term" value="F:endochitinase activity"/>
    <property type="evidence" value="ECO:0007669"/>
    <property type="project" value="UniProtKB-EC"/>
</dbReference>
<keyword evidence="9" id="KW-1185">Reference proteome</keyword>
<dbReference type="eggNOG" id="KOG4701">
    <property type="taxonomic scope" value="Eukaryota"/>
</dbReference>
<sequence length="119" mass="13133">MLHLLEDCPSVAEAANKLTASPQCPFPDHWLNGLLSTGLFDHVWIQFYMRVYSSNPDNFKKSWNLWTPSITAGKFFVGLPASHAAAGSVYVPTNPLISQVLPFAKAASKYGCHALRQVQ</sequence>
<evidence type="ECO:0000256" key="3">
    <source>
        <dbReference type="ARBA" id="ARBA00022801"/>
    </source>
</evidence>
<dbReference type="PANTHER" id="PTHR45708">
    <property type="entry name" value="ENDOCHITINASE"/>
    <property type="match status" value="1"/>
</dbReference>
<dbReference type="Proteomes" id="UP000006729">
    <property type="component" value="Chromosome 14"/>
</dbReference>
<dbReference type="GO" id="GO:0000272">
    <property type="term" value="P:polysaccharide catabolic process"/>
    <property type="evidence" value="ECO:0007669"/>
    <property type="project" value="UniProtKB-KW"/>
</dbReference>
<dbReference type="AlphaFoldDB" id="B9I8S7"/>
<organism evidence="8 9">
    <name type="scientific">Populus trichocarpa</name>
    <name type="common">Western balsam poplar</name>
    <name type="synonym">Populus balsamifera subsp. trichocarpa</name>
    <dbReference type="NCBI Taxonomy" id="3694"/>
    <lineage>
        <taxon>Eukaryota</taxon>
        <taxon>Viridiplantae</taxon>
        <taxon>Streptophyta</taxon>
        <taxon>Embryophyta</taxon>
        <taxon>Tracheophyta</taxon>
        <taxon>Spermatophyta</taxon>
        <taxon>Magnoliopsida</taxon>
        <taxon>eudicotyledons</taxon>
        <taxon>Gunneridae</taxon>
        <taxon>Pentapetalae</taxon>
        <taxon>rosids</taxon>
        <taxon>fabids</taxon>
        <taxon>Malpighiales</taxon>
        <taxon>Salicaceae</taxon>
        <taxon>Saliceae</taxon>
        <taxon>Populus</taxon>
    </lineage>
</organism>
<keyword evidence="3" id="KW-0378">Hydrolase</keyword>
<dbReference type="InterPro" id="IPR050542">
    <property type="entry name" value="Glycosyl_Hydrlase18_Chitinase"/>
</dbReference>
<dbReference type="InterPro" id="IPR017853">
    <property type="entry name" value="GH"/>
</dbReference>
<dbReference type="SUPFAM" id="SSF51445">
    <property type="entry name" value="(Trans)glycosidases"/>
    <property type="match status" value="1"/>
</dbReference>
<dbReference type="GO" id="GO:0006032">
    <property type="term" value="P:chitin catabolic process"/>
    <property type="evidence" value="ECO:0007669"/>
    <property type="project" value="UniProtKB-KW"/>
</dbReference>
<evidence type="ECO:0000313" key="9">
    <source>
        <dbReference type="Proteomes" id="UP000006729"/>
    </source>
</evidence>
<keyword evidence="7" id="KW-0624">Polysaccharide degradation</keyword>
<dbReference type="EC" id="3.2.1.14" evidence="2"/>
<dbReference type="PANTHER" id="PTHR45708:SF21">
    <property type="entry name" value="ACIDIC ENDOCHITINASE"/>
    <property type="match status" value="1"/>
</dbReference>
<evidence type="ECO:0000256" key="1">
    <source>
        <dbReference type="ARBA" id="ARBA00000822"/>
    </source>
</evidence>
<name>B9I8S7_POPTR</name>
<dbReference type="Gene3D" id="3.20.20.80">
    <property type="entry name" value="Glycosidases"/>
    <property type="match status" value="1"/>
</dbReference>
<evidence type="ECO:0000256" key="6">
    <source>
        <dbReference type="ARBA" id="ARBA00023295"/>
    </source>
</evidence>
<reference evidence="8 9" key="1">
    <citation type="journal article" date="2006" name="Science">
        <title>The genome of black cottonwood, Populus trichocarpa (Torr. &amp; Gray).</title>
        <authorList>
            <person name="Tuskan G.A."/>
            <person name="Difazio S."/>
            <person name="Jansson S."/>
            <person name="Bohlmann J."/>
            <person name="Grigoriev I."/>
            <person name="Hellsten U."/>
            <person name="Putnam N."/>
            <person name="Ralph S."/>
            <person name="Rombauts S."/>
            <person name="Salamov A."/>
            <person name="Schein J."/>
            <person name="Sterck L."/>
            <person name="Aerts A."/>
            <person name="Bhalerao R.R."/>
            <person name="Bhalerao R.P."/>
            <person name="Blaudez D."/>
            <person name="Boerjan W."/>
            <person name="Brun A."/>
            <person name="Brunner A."/>
            <person name="Busov V."/>
            <person name="Campbell M."/>
            <person name="Carlson J."/>
            <person name="Chalot M."/>
            <person name="Chapman J."/>
            <person name="Chen G.L."/>
            <person name="Cooper D."/>
            <person name="Coutinho P.M."/>
            <person name="Couturier J."/>
            <person name="Covert S."/>
            <person name="Cronk Q."/>
            <person name="Cunningham R."/>
            <person name="Davis J."/>
            <person name="Degroeve S."/>
            <person name="Dejardin A."/>
            <person name="Depamphilis C."/>
            <person name="Detter J."/>
            <person name="Dirks B."/>
            <person name="Dubchak I."/>
            <person name="Duplessis S."/>
            <person name="Ehlting J."/>
            <person name="Ellis B."/>
            <person name="Gendler K."/>
            <person name="Goodstein D."/>
            <person name="Gribskov M."/>
            <person name="Grimwood J."/>
            <person name="Groover A."/>
            <person name="Gunter L."/>
            <person name="Hamberger B."/>
            <person name="Heinze B."/>
            <person name="Helariutta Y."/>
            <person name="Henrissat B."/>
            <person name="Holligan D."/>
            <person name="Holt R."/>
            <person name="Huang W."/>
            <person name="Islam-Faridi N."/>
            <person name="Jones S."/>
            <person name="Jones-Rhoades M."/>
            <person name="Jorgensen R."/>
            <person name="Joshi C."/>
            <person name="Kangasjarvi J."/>
            <person name="Karlsson J."/>
            <person name="Kelleher C."/>
            <person name="Kirkpatrick R."/>
            <person name="Kirst M."/>
            <person name="Kohler A."/>
            <person name="Kalluri U."/>
            <person name="Larimer F."/>
            <person name="Leebens-Mack J."/>
            <person name="Leple J.C."/>
            <person name="Locascio P."/>
            <person name="Lou Y."/>
            <person name="Lucas S."/>
            <person name="Martin F."/>
            <person name="Montanini B."/>
            <person name="Napoli C."/>
            <person name="Nelson D.R."/>
            <person name="Nelson C."/>
            <person name="Nieminen K."/>
            <person name="Nilsson O."/>
            <person name="Pereda V."/>
            <person name="Peter G."/>
            <person name="Philippe R."/>
            <person name="Pilate G."/>
            <person name="Poliakov A."/>
            <person name="Razumovskaya J."/>
            <person name="Richardson P."/>
            <person name="Rinaldi C."/>
            <person name="Ritland K."/>
            <person name="Rouze P."/>
            <person name="Ryaboy D."/>
            <person name="Schmutz J."/>
            <person name="Schrader J."/>
            <person name="Segerman B."/>
            <person name="Shin H."/>
            <person name="Siddiqui A."/>
            <person name="Sterky F."/>
            <person name="Terry A."/>
            <person name="Tsai C.J."/>
            <person name="Uberbacher E."/>
            <person name="Unneberg P."/>
            <person name="Vahala J."/>
            <person name="Wall K."/>
            <person name="Wessler S."/>
            <person name="Yang G."/>
            <person name="Yin T."/>
            <person name="Douglas C."/>
            <person name="Marra M."/>
            <person name="Sandberg G."/>
            <person name="Van de Peer Y."/>
            <person name="Rokhsar D."/>
        </authorList>
    </citation>
    <scope>NUCLEOTIDE SEQUENCE [LARGE SCALE GENOMIC DNA]</scope>
    <source>
        <strain evidence="9">cv. Nisqually</strain>
    </source>
</reference>
<protein>
    <recommendedName>
        <fullName evidence="2">chitinase</fullName>
        <ecNumber evidence="2">3.2.1.14</ecNumber>
    </recommendedName>
</protein>
<keyword evidence="5" id="KW-0119">Carbohydrate metabolism</keyword>
<dbReference type="EMBL" id="CM009303">
    <property type="protein sequence ID" value="PNT03861.1"/>
    <property type="molecule type" value="Genomic_DNA"/>
</dbReference>
<comment type="catalytic activity">
    <reaction evidence="1">
        <text>Random endo-hydrolysis of N-acetyl-beta-D-glucosaminide (1-&gt;4)-beta-linkages in chitin and chitodextrins.</text>
        <dbReference type="EC" id="3.2.1.14"/>
    </reaction>
</comment>
<dbReference type="HOGENOM" id="CLU_2162717_0_0_1"/>